<dbReference type="GeneID" id="11605128"/>
<dbReference type="RefSeq" id="YP_005098225.1">
    <property type="nucleotide sequence ID" value="NC_016765.1"/>
</dbReference>
<organism evidence="1 2">
    <name type="scientific">Pseudomonas phage PMG1</name>
    <dbReference type="NCBI Taxonomy" id="2992927"/>
    <lineage>
        <taxon>Viruses</taxon>
        <taxon>Duplodnaviria</taxon>
        <taxon>Heunggongvirae</taxon>
        <taxon>Uroviricota</taxon>
        <taxon>Caudoviricetes</taxon>
        <taxon>Detrevirus</taxon>
        <taxon>Detrevirus PMG1</taxon>
    </lineage>
</organism>
<keyword evidence="2" id="KW-1185">Reference proteome</keyword>
<dbReference type="Proteomes" id="UP000007744">
    <property type="component" value="Segment"/>
</dbReference>
<evidence type="ECO:0000313" key="2">
    <source>
        <dbReference type="Proteomes" id="UP000007744"/>
    </source>
</evidence>
<proteinExistence type="predicted"/>
<reference evidence="1 2" key="1">
    <citation type="submission" date="2010-12" db="EMBL/GenBank/DDBJ databases">
        <authorList>
            <person name="Kropinski A.M."/>
            <person name="Krylov V."/>
            <person name="Pleteneva E."/>
            <person name="Shaburova O."/>
            <person name="Bourkaltseva M."/>
            <person name="Krylov S.V."/>
            <person name="Miroshnikov K."/>
        </authorList>
    </citation>
    <scope>NUCLEOTIDE SEQUENCE [LARGE SCALE GENOMIC DNA]</scope>
</reference>
<sequence>MQSSNIPREGFYWRQNRSTDRWEVVEFDGESFCQSHAGGGGNIFSPDEVGQVLGPLHPPAGLADGCARQGMLKISIAIDYGDGTGRVIEETWIPDIPASEALSSAAASIVERGIQRFIDSGLA</sequence>
<accession>H2BDC6</accession>
<evidence type="ECO:0000313" key="1">
    <source>
        <dbReference type="EMBL" id="AEX55893.1"/>
    </source>
</evidence>
<dbReference type="KEGG" id="vg:11605128"/>
<name>H2BDC6_9CAUD</name>
<dbReference type="OrthoDB" id="31743at10239"/>
<protein>
    <submittedName>
        <fullName evidence="1">Uncharacterized protein</fullName>
    </submittedName>
</protein>
<gene>
    <name evidence="1" type="ORF">PMG1_00022</name>
</gene>
<dbReference type="EMBL" id="HQ711985">
    <property type="protein sequence ID" value="AEX55893.1"/>
    <property type="molecule type" value="Genomic_DNA"/>
</dbReference>